<proteinExistence type="predicted"/>
<gene>
    <name evidence="2" type="ORF">Tci_878257</name>
</gene>
<feature type="compositionally biased region" description="Basic and acidic residues" evidence="1">
    <location>
        <begin position="70"/>
        <end position="79"/>
    </location>
</feature>
<feature type="non-terminal residue" evidence="2">
    <location>
        <position position="110"/>
    </location>
</feature>
<dbReference type="EMBL" id="BKCJ011223818">
    <property type="protein sequence ID" value="GFD06288.1"/>
    <property type="molecule type" value="Genomic_DNA"/>
</dbReference>
<name>A0A699TA57_TANCI</name>
<feature type="non-terminal residue" evidence="2">
    <location>
        <position position="1"/>
    </location>
</feature>
<dbReference type="AlphaFoldDB" id="A0A699TA57"/>
<evidence type="ECO:0000313" key="2">
    <source>
        <dbReference type="EMBL" id="GFD06288.1"/>
    </source>
</evidence>
<feature type="region of interest" description="Disordered" evidence="1">
    <location>
        <begin position="64"/>
        <end position="98"/>
    </location>
</feature>
<accession>A0A699TA57</accession>
<evidence type="ECO:0000256" key="1">
    <source>
        <dbReference type="SAM" id="MobiDB-lite"/>
    </source>
</evidence>
<organism evidence="2">
    <name type="scientific">Tanacetum cinerariifolium</name>
    <name type="common">Dalmatian daisy</name>
    <name type="synonym">Chrysanthemum cinerariifolium</name>
    <dbReference type="NCBI Taxonomy" id="118510"/>
    <lineage>
        <taxon>Eukaryota</taxon>
        <taxon>Viridiplantae</taxon>
        <taxon>Streptophyta</taxon>
        <taxon>Embryophyta</taxon>
        <taxon>Tracheophyta</taxon>
        <taxon>Spermatophyta</taxon>
        <taxon>Magnoliopsida</taxon>
        <taxon>eudicotyledons</taxon>
        <taxon>Gunneridae</taxon>
        <taxon>Pentapetalae</taxon>
        <taxon>asterids</taxon>
        <taxon>campanulids</taxon>
        <taxon>Asterales</taxon>
        <taxon>Asteraceae</taxon>
        <taxon>Asteroideae</taxon>
        <taxon>Anthemideae</taxon>
        <taxon>Anthemidinae</taxon>
        <taxon>Tanacetum</taxon>
    </lineage>
</organism>
<reference evidence="2" key="1">
    <citation type="journal article" date="2019" name="Sci. Rep.">
        <title>Draft genome of Tanacetum cinerariifolium, the natural source of mosquito coil.</title>
        <authorList>
            <person name="Yamashiro T."/>
            <person name="Shiraishi A."/>
            <person name="Satake H."/>
            <person name="Nakayama K."/>
        </authorList>
    </citation>
    <scope>NUCLEOTIDE SEQUENCE</scope>
</reference>
<sequence>YVEVKESKDICKKFYQGPSGGVVIRETPEMHVSKKKEKMNVLRENEEGIGDDDEKEEDKFIRTPFNNFDDDTKVSNKAEGDEDEEIDYTTSQLSDDMDIQLNELDNADEG</sequence>
<comment type="caution">
    <text evidence="2">The sequence shown here is derived from an EMBL/GenBank/DDBJ whole genome shotgun (WGS) entry which is preliminary data.</text>
</comment>
<protein>
    <submittedName>
        <fullName evidence="2">Uncharacterized protein</fullName>
    </submittedName>
</protein>